<evidence type="ECO:0000313" key="2">
    <source>
        <dbReference type="Proteomes" id="UP000054537"/>
    </source>
</evidence>
<keyword evidence="2" id="KW-1185">Reference proteome</keyword>
<organism evidence="1 2">
    <name type="scientific">Actinoplanes utahensis</name>
    <dbReference type="NCBI Taxonomy" id="1869"/>
    <lineage>
        <taxon>Bacteria</taxon>
        <taxon>Bacillati</taxon>
        <taxon>Actinomycetota</taxon>
        <taxon>Actinomycetes</taxon>
        <taxon>Micromonosporales</taxon>
        <taxon>Micromonosporaceae</taxon>
        <taxon>Actinoplanes</taxon>
    </lineage>
</organism>
<dbReference type="EMBL" id="JRTT01000032">
    <property type="protein sequence ID" value="KHD75070.1"/>
    <property type="molecule type" value="Genomic_DNA"/>
</dbReference>
<name>A0A0A6UG83_ACTUT</name>
<accession>A0A0A6UG83</accession>
<protein>
    <submittedName>
        <fullName evidence="1">Uncharacterized protein</fullName>
    </submittedName>
</protein>
<reference evidence="1 2" key="1">
    <citation type="submission" date="2014-10" db="EMBL/GenBank/DDBJ databases">
        <title>Draft genome sequence of Actinoplanes utahensis NRRL 12052.</title>
        <authorList>
            <person name="Velasco-Bucheli B."/>
            <person name="del Cerro C."/>
            <person name="Hormigo D."/>
            <person name="Garcia J.L."/>
            <person name="Acebal C."/>
            <person name="Arroyo M."/>
            <person name="de la Mata I."/>
        </authorList>
    </citation>
    <scope>NUCLEOTIDE SEQUENCE [LARGE SCALE GENOMIC DNA]</scope>
    <source>
        <strain evidence="1 2">NRRL 12052</strain>
    </source>
</reference>
<dbReference type="AlphaFoldDB" id="A0A0A6UG83"/>
<gene>
    <name evidence="1" type="ORF">MB27_25200</name>
</gene>
<dbReference type="RefSeq" id="WP_043528289.1">
    <property type="nucleotide sequence ID" value="NZ_BAABKU010000002.1"/>
</dbReference>
<evidence type="ECO:0000313" key="1">
    <source>
        <dbReference type="EMBL" id="KHD75070.1"/>
    </source>
</evidence>
<dbReference type="STRING" id="1869.MB27_25200"/>
<sequence>MTEARGFAIPRGWRRFAAGDVEMFGDQTLRAVHVAPAEACHRLRDDHDDRIRELDPITAAKALRELSEVLP</sequence>
<dbReference type="Proteomes" id="UP000054537">
    <property type="component" value="Unassembled WGS sequence"/>
</dbReference>
<proteinExistence type="predicted"/>
<comment type="caution">
    <text evidence="1">The sequence shown here is derived from an EMBL/GenBank/DDBJ whole genome shotgun (WGS) entry which is preliminary data.</text>
</comment>